<dbReference type="EMBL" id="FR773153">
    <property type="protein sequence ID" value="CBY92950.1"/>
    <property type="molecule type" value="Genomic_DNA"/>
</dbReference>
<evidence type="ECO:0000313" key="1">
    <source>
        <dbReference type="EMBL" id="CBY92950.1"/>
    </source>
</evidence>
<evidence type="ECO:0000313" key="2">
    <source>
        <dbReference type="Proteomes" id="UP000008637"/>
    </source>
</evidence>
<sequence length="180" mass="19539">MSAIAKTAAALAGATGVAGGGVLVHKLTNKDSKTNTISKNIKSEYLLTYDQTEKWNHRVNLLKSAEEGTLSSNLLSRKKGKSDFSAEDLKQWCVESLKSEFLGAGDKKFQNVRLYCGINIGDRIDGTKVSSSTQDGNAGLKTKFSNLKGKQEGQLVKELLSIKDQANEENQWLGSKALKD</sequence>
<protein>
    <submittedName>
        <fullName evidence="1">Uncharacterized protein</fullName>
    </submittedName>
</protein>
<name>E8ZIH9_MYCHL</name>
<dbReference type="AlphaFoldDB" id="E8ZIH9"/>
<keyword evidence="2" id="KW-1185">Reference proteome</keyword>
<dbReference type="KEGG" id="mha:HF1_09420"/>
<dbReference type="HOGENOM" id="CLU_087258_1_0_14"/>
<organism evidence="1 2">
    <name type="scientific">Mycoplasma haemofelis (strain Langford 1)</name>
    <name type="common">Haemobartonella felis</name>
    <dbReference type="NCBI Taxonomy" id="941640"/>
    <lineage>
        <taxon>Bacteria</taxon>
        <taxon>Bacillati</taxon>
        <taxon>Mycoplasmatota</taxon>
        <taxon>Mollicutes</taxon>
        <taxon>Mycoplasmataceae</taxon>
        <taxon>Mycoplasma</taxon>
    </lineage>
</organism>
<gene>
    <name evidence="1" type="ordered locus">HF1_09420</name>
</gene>
<dbReference type="Proteomes" id="UP000008637">
    <property type="component" value="Chromosome"/>
</dbReference>
<accession>E8ZIH9</accession>
<reference evidence="1 2" key="1">
    <citation type="journal article" date="2011" name="J. Bacteriol.">
        <title>Complete genome sequence of Mycoplasma haemofelis, a hemotropic mycoplasma.</title>
        <authorList>
            <person name="Barker E.N."/>
            <person name="Helps C.R."/>
            <person name="Peters I.R."/>
            <person name="Darby A.C."/>
            <person name="Radford A.D."/>
            <person name="Tasker S."/>
        </authorList>
    </citation>
    <scope>NUCLEOTIDE SEQUENCE [LARGE SCALE GENOMIC DNA]</scope>
    <source>
        <strain evidence="1 2">Langford 1</strain>
    </source>
</reference>
<proteinExistence type="predicted"/>